<evidence type="ECO:0000313" key="4">
    <source>
        <dbReference type="EMBL" id="NCJ08460.1"/>
    </source>
</evidence>
<dbReference type="InterPro" id="IPR011330">
    <property type="entry name" value="Glyco_hydro/deAcase_b/a-brl"/>
</dbReference>
<dbReference type="CDD" id="cd10918">
    <property type="entry name" value="CE4_NodB_like_5s_6s"/>
    <property type="match status" value="1"/>
</dbReference>
<dbReference type="SUPFAM" id="SSF88713">
    <property type="entry name" value="Glycoside hydrolase/deacetylase"/>
    <property type="match status" value="1"/>
</dbReference>
<gene>
    <name evidence="4" type="ORF">GS597_18500</name>
</gene>
<dbReference type="InterPro" id="IPR002509">
    <property type="entry name" value="NODB_dom"/>
</dbReference>
<accession>A0A8K2A009</accession>
<keyword evidence="5" id="KW-1185">Reference proteome</keyword>
<comment type="subcellular location">
    <subcellularLocation>
        <location evidence="1">Secreted</location>
    </subcellularLocation>
</comment>
<dbReference type="RefSeq" id="WP_161826930.1">
    <property type="nucleotide sequence ID" value="NZ_WVIC01000053.1"/>
</dbReference>
<dbReference type="InterPro" id="IPR051398">
    <property type="entry name" value="Polysacch_Deacetylase"/>
</dbReference>
<name>A0A8K2A009_9CYAN</name>
<dbReference type="Pfam" id="PF01522">
    <property type="entry name" value="Polysacc_deac_1"/>
    <property type="match status" value="2"/>
</dbReference>
<proteinExistence type="predicted"/>
<dbReference type="AlphaFoldDB" id="A0A8K2A009"/>
<dbReference type="Proteomes" id="UP000607397">
    <property type="component" value="Unassembled WGS sequence"/>
</dbReference>
<dbReference type="Gene3D" id="3.20.20.370">
    <property type="entry name" value="Glycoside hydrolase/deacetylase"/>
    <property type="match status" value="1"/>
</dbReference>
<dbReference type="PROSITE" id="PS51677">
    <property type="entry name" value="NODB"/>
    <property type="match status" value="1"/>
</dbReference>
<organism evidence="4 5">
    <name type="scientific">Petrachloros mirabilis ULC683</name>
    <dbReference type="NCBI Taxonomy" id="2781853"/>
    <lineage>
        <taxon>Bacteria</taxon>
        <taxon>Bacillati</taxon>
        <taxon>Cyanobacteriota</taxon>
        <taxon>Cyanophyceae</taxon>
        <taxon>Synechococcales</taxon>
        <taxon>Petrachlorosaceae</taxon>
        <taxon>Petrachloros</taxon>
        <taxon>Petrachloros mirabilis</taxon>
    </lineage>
</organism>
<dbReference type="PANTHER" id="PTHR34216">
    <property type="match status" value="1"/>
</dbReference>
<evidence type="ECO:0000256" key="1">
    <source>
        <dbReference type="ARBA" id="ARBA00004613"/>
    </source>
</evidence>
<dbReference type="EMBL" id="WVIC01000053">
    <property type="protein sequence ID" value="NCJ08460.1"/>
    <property type="molecule type" value="Genomic_DNA"/>
</dbReference>
<dbReference type="GO" id="GO:0005576">
    <property type="term" value="C:extracellular region"/>
    <property type="evidence" value="ECO:0007669"/>
    <property type="project" value="UniProtKB-SubCell"/>
</dbReference>
<evidence type="ECO:0000256" key="2">
    <source>
        <dbReference type="ARBA" id="ARBA00022729"/>
    </source>
</evidence>
<keyword evidence="2" id="KW-0732">Signal</keyword>
<comment type="caution">
    <text evidence="4">The sequence shown here is derived from an EMBL/GenBank/DDBJ whole genome shotgun (WGS) entry which is preliminary data.</text>
</comment>
<protein>
    <submittedName>
        <fullName evidence="4">Polysaccharide deacetylase family protein</fullName>
    </submittedName>
</protein>
<sequence>MYHSIAATQADPWCITVTPQNFADHLKVLQQFGKPISLTDFAHGMARGELPQRAIALTFDDGYANNLEVAKPLLEQYDIPATVFVASGYLDQNREFWWDELAQLLLTPGLLPAQLALEVNGHTQKWHLGAAQTYTEAMAQQDSCCLVESAEPGSRLALYGQLWQALLHLPFAMRQQTLDALWVWADRSPQVRSAYRPLRSDELLPLEQSGHVSVGGHTVTHSMLSRLSTEEQFQEIYQCKVDLEVKLGHVIHSFAYPFGNYSPTTVPCVAEAGFSHACSTIVDTAWSRYDAYQLPRFEAQNWSGPELVRRLRRLFW</sequence>
<reference evidence="4" key="1">
    <citation type="submission" date="2019-12" db="EMBL/GenBank/DDBJ databases">
        <title>High-Quality draft genome sequences of three cyanobacteria isolated from the limestone walls of the Old Cathedral of Coimbra.</title>
        <authorList>
            <person name="Tiago I."/>
            <person name="Soares F."/>
            <person name="Portugal A."/>
        </authorList>
    </citation>
    <scope>NUCLEOTIDE SEQUENCE [LARGE SCALE GENOMIC DNA]</scope>
    <source>
        <strain evidence="4">C</strain>
    </source>
</reference>
<dbReference type="PANTHER" id="PTHR34216:SF3">
    <property type="entry name" value="POLY-BETA-1,6-N-ACETYL-D-GLUCOSAMINE N-DEACETYLASE"/>
    <property type="match status" value="1"/>
</dbReference>
<dbReference type="GO" id="GO:0005975">
    <property type="term" value="P:carbohydrate metabolic process"/>
    <property type="evidence" value="ECO:0007669"/>
    <property type="project" value="InterPro"/>
</dbReference>
<evidence type="ECO:0000259" key="3">
    <source>
        <dbReference type="PROSITE" id="PS51677"/>
    </source>
</evidence>
<evidence type="ECO:0000313" key="5">
    <source>
        <dbReference type="Proteomes" id="UP000607397"/>
    </source>
</evidence>
<feature type="domain" description="NodB homology" evidence="3">
    <location>
        <begin position="53"/>
        <end position="316"/>
    </location>
</feature>
<dbReference type="GO" id="GO:0016810">
    <property type="term" value="F:hydrolase activity, acting on carbon-nitrogen (but not peptide) bonds"/>
    <property type="evidence" value="ECO:0007669"/>
    <property type="project" value="InterPro"/>
</dbReference>